<proteinExistence type="inferred from homology"/>
<evidence type="ECO:0000256" key="5">
    <source>
        <dbReference type="ARBA" id="ARBA00022490"/>
    </source>
</evidence>
<keyword evidence="7 10" id="KW-0808">Transferase</keyword>
<protein>
    <recommendedName>
        <fullName evidence="4 10">Glutamine--fructose-6-phosphate aminotransferase [isomerizing]</fullName>
        <ecNumber evidence="3 10">2.6.1.16</ecNumber>
    </recommendedName>
    <alternativeName>
        <fullName evidence="10">D-fructose-6-phosphate amidotransferase</fullName>
    </alternativeName>
    <alternativeName>
        <fullName evidence="10">GFAT</fullName>
    </alternativeName>
    <alternativeName>
        <fullName evidence="10">Glucosamine-6-phosphate synthase</fullName>
    </alternativeName>
    <alternativeName>
        <fullName evidence="10">Hexosephosphate aminotransferase</fullName>
    </alternativeName>
    <alternativeName>
        <fullName evidence="10">L-glutamine--D-fructose-6-phosphate amidotransferase</fullName>
    </alternativeName>
</protein>
<dbReference type="SUPFAM" id="SSF53697">
    <property type="entry name" value="SIS domain"/>
    <property type="match status" value="1"/>
</dbReference>
<dbReference type="GO" id="GO:0046349">
    <property type="term" value="P:amino sugar biosynthetic process"/>
    <property type="evidence" value="ECO:0007669"/>
    <property type="project" value="UniProtKB-ARBA"/>
</dbReference>
<dbReference type="EC" id="2.6.1.16" evidence="3 10"/>
<dbReference type="InterPro" id="IPR001347">
    <property type="entry name" value="SIS_dom"/>
</dbReference>
<dbReference type="Gene3D" id="3.40.50.10490">
    <property type="entry name" value="Glucose-6-phosphate isomerase like protein, domain 1"/>
    <property type="match status" value="2"/>
</dbReference>
<evidence type="ECO:0000256" key="7">
    <source>
        <dbReference type="ARBA" id="ARBA00022679"/>
    </source>
</evidence>
<evidence type="ECO:0000256" key="10">
    <source>
        <dbReference type="HAMAP-Rule" id="MF_00164"/>
    </source>
</evidence>
<evidence type="ECO:0000256" key="6">
    <source>
        <dbReference type="ARBA" id="ARBA00022576"/>
    </source>
</evidence>
<feature type="domain" description="SIS" evidence="12">
    <location>
        <begin position="283"/>
        <end position="422"/>
    </location>
</feature>
<comment type="catalytic activity">
    <reaction evidence="1 10">
        <text>D-fructose 6-phosphate + L-glutamine = D-glucosamine 6-phosphate + L-glutamate</text>
        <dbReference type="Rhea" id="RHEA:13237"/>
        <dbReference type="ChEBI" id="CHEBI:29985"/>
        <dbReference type="ChEBI" id="CHEBI:58359"/>
        <dbReference type="ChEBI" id="CHEBI:58725"/>
        <dbReference type="ChEBI" id="CHEBI:61527"/>
        <dbReference type="EC" id="2.6.1.16"/>
    </reaction>
</comment>
<reference evidence="13 14" key="5">
    <citation type="journal article" date="2010" name="Appl. Environ. Microbiol.">
        <title>phrR-like gene praR of Azorhizobium caulinodans ORS571 is essential for symbiosis with Sesbania rostrata and is involved in expression of reb genes.</title>
        <authorList>
            <person name="Akiba N."/>
            <person name="Aono T."/>
            <person name="Toyazaki H."/>
            <person name="Sato S."/>
            <person name="Oyaizu H."/>
        </authorList>
    </citation>
    <scope>NUCLEOTIDE SEQUENCE [LARGE SCALE GENOMIC DNA]</scope>
    <source>
        <strain evidence="14">ATCC 43989 / DSM 5975 / JCM 20966 / LMG 6465 / NBRC 14845 / NCIMB 13405 / ORS 571</strain>
    </source>
</reference>
<evidence type="ECO:0000259" key="11">
    <source>
        <dbReference type="PROSITE" id="PS51278"/>
    </source>
</evidence>
<reference evidence="13 14" key="6">
    <citation type="journal article" date="2011" name="Appl. Environ. Microbiol.">
        <title>Involvement of the azorhizobial chromosome partition gene (parA) in the onset of bacteroid differentiation during Sesbania rostrata stem nodule development.</title>
        <authorList>
            <person name="Liu CT."/>
            <person name="Lee KB."/>
            <person name="Wang YS."/>
            <person name="Peng MH."/>
            <person name="Lee KT."/>
            <person name="Suzuki S."/>
            <person name="Suzuki T."/>
            <person name="Oyaizu H."/>
        </authorList>
    </citation>
    <scope>NUCLEOTIDE SEQUENCE [LARGE SCALE GENOMIC DNA]</scope>
    <source>
        <strain evidence="14">ATCC 43989 / DSM 5975 / JCM 20966 / LMG 6465 / NBRC 14845 / NCIMB 13405 / ORS 571</strain>
    </source>
</reference>
<dbReference type="InterPro" id="IPR035490">
    <property type="entry name" value="GlmS/FrlB_SIS"/>
</dbReference>
<dbReference type="RefSeq" id="WP_012170247.1">
    <property type="nucleotide sequence ID" value="NC_009937.1"/>
</dbReference>
<name>A8I4D7_AZOC5</name>
<evidence type="ECO:0000256" key="8">
    <source>
        <dbReference type="ARBA" id="ARBA00022737"/>
    </source>
</evidence>
<keyword evidence="14" id="KW-1185">Reference proteome</keyword>
<dbReference type="KEGG" id="azc:AZC_1719"/>
<feature type="initiator methionine" description="Removed" evidence="10">
    <location>
        <position position="1"/>
    </location>
</feature>
<evidence type="ECO:0000256" key="4">
    <source>
        <dbReference type="ARBA" id="ARBA00016090"/>
    </source>
</evidence>
<dbReference type="InterPro" id="IPR046348">
    <property type="entry name" value="SIS_dom_sf"/>
</dbReference>
<organism evidence="13 14">
    <name type="scientific">Azorhizobium caulinodans (strain ATCC 43989 / DSM 5975 / JCM 20966 / LMG 6465 / NBRC 14845 / NCIMB 13405 / ORS 571)</name>
    <dbReference type="NCBI Taxonomy" id="438753"/>
    <lineage>
        <taxon>Bacteria</taxon>
        <taxon>Pseudomonadati</taxon>
        <taxon>Pseudomonadota</taxon>
        <taxon>Alphaproteobacteria</taxon>
        <taxon>Hyphomicrobiales</taxon>
        <taxon>Xanthobacteraceae</taxon>
        <taxon>Azorhizobium</taxon>
    </lineage>
</organism>
<dbReference type="GO" id="GO:0006487">
    <property type="term" value="P:protein N-linked glycosylation"/>
    <property type="evidence" value="ECO:0007669"/>
    <property type="project" value="TreeGrafter"/>
</dbReference>
<dbReference type="PANTHER" id="PTHR10937:SF0">
    <property type="entry name" value="GLUTAMINE--FRUCTOSE-6-PHOSPHATE TRANSAMINASE (ISOMERIZING)"/>
    <property type="match status" value="1"/>
</dbReference>
<dbReference type="GO" id="GO:0097367">
    <property type="term" value="F:carbohydrate derivative binding"/>
    <property type="evidence" value="ECO:0007669"/>
    <property type="project" value="InterPro"/>
</dbReference>
<reference evidence="13 14" key="4">
    <citation type="journal article" date="2009" name="Appl. Environ. Microbiol.">
        <title>Comparative genome-wide transcriptional profiling of Azorhizobium caulinodans ORS571 grown under free-living and symbiotic conditions.</title>
        <authorList>
            <person name="Tsukada S."/>
            <person name="Aono T."/>
            <person name="Akiba N."/>
            <person name="Lee KB."/>
            <person name="Liu CT."/>
            <person name="Toyazaki H."/>
            <person name="Oyaizu H."/>
        </authorList>
    </citation>
    <scope>NUCLEOTIDE SEQUENCE [LARGE SCALE GENOMIC DNA]</scope>
    <source>
        <strain evidence="14">ATCC 43989 / DSM 5975 / JCM 20966 / LMG 6465 / NBRC 14845 / NCIMB 13405 / ORS 571</strain>
    </source>
</reference>
<keyword evidence="5 10" id="KW-0963">Cytoplasm</keyword>
<dbReference type="eggNOG" id="COG0449">
    <property type="taxonomic scope" value="Bacteria"/>
</dbReference>
<gene>
    <name evidence="10" type="primary">glmS</name>
    <name evidence="13" type="ordered locus">AZC_1719</name>
</gene>
<dbReference type="Pfam" id="PF01380">
    <property type="entry name" value="SIS"/>
    <property type="match status" value="2"/>
</dbReference>
<dbReference type="HAMAP" id="MF_00164">
    <property type="entry name" value="GlmS"/>
    <property type="match status" value="1"/>
</dbReference>
<comment type="function">
    <text evidence="10">Catalyzes the first step in hexosamine metabolism, converting fructose-6P into glucosamine-6P using glutamine as a nitrogen source.</text>
</comment>
<dbReference type="GO" id="GO:0005829">
    <property type="term" value="C:cytosol"/>
    <property type="evidence" value="ECO:0007669"/>
    <property type="project" value="TreeGrafter"/>
</dbReference>
<dbReference type="HOGENOM" id="CLU_012520_5_2_5"/>
<evidence type="ECO:0000256" key="2">
    <source>
        <dbReference type="ARBA" id="ARBA00004496"/>
    </source>
</evidence>
<dbReference type="GO" id="GO:0006047">
    <property type="term" value="P:UDP-N-acetylglucosamine metabolic process"/>
    <property type="evidence" value="ECO:0007669"/>
    <property type="project" value="TreeGrafter"/>
</dbReference>
<dbReference type="Gene3D" id="3.60.20.10">
    <property type="entry name" value="Glutamine Phosphoribosylpyrophosphate, subunit 1, domain 1"/>
    <property type="match status" value="1"/>
</dbReference>
<dbReference type="FunFam" id="3.40.50.10490:FF:000002">
    <property type="entry name" value="Glutamine--fructose-6-phosphate aminotransferase [isomerizing]"/>
    <property type="match status" value="1"/>
</dbReference>
<comment type="subcellular location">
    <subcellularLocation>
        <location evidence="2 10">Cytoplasm</location>
    </subcellularLocation>
</comment>
<comment type="subunit">
    <text evidence="10">Homodimer.</text>
</comment>
<keyword evidence="8" id="KW-0677">Repeat</keyword>
<dbReference type="InterPro" id="IPR029055">
    <property type="entry name" value="Ntn_hydrolases_N"/>
</dbReference>
<dbReference type="Pfam" id="PF13522">
    <property type="entry name" value="GATase_6"/>
    <property type="match status" value="1"/>
</dbReference>
<dbReference type="NCBIfam" id="NF001484">
    <property type="entry name" value="PRK00331.1"/>
    <property type="match status" value="1"/>
</dbReference>
<dbReference type="PROSITE" id="PS51464">
    <property type="entry name" value="SIS"/>
    <property type="match status" value="2"/>
</dbReference>
<reference evidence="13 14" key="1">
    <citation type="journal article" date="2007" name="Appl. Environ. Microbiol.">
        <title>Rhizobial factors required for stem nodule maturation and maintenance in Sesbania rostrata-Azorhizobium caulinodans ORS571 symbiosis.</title>
        <authorList>
            <person name="Suzuki S."/>
            <person name="Aono T."/>
            <person name="Lee KB."/>
            <person name="Suzuki T."/>
            <person name="Liu CT."/>
            <person name="Miwa H."/>
            <person name="Wakao S."/>
            <person name="Iki T."/>
            <person name="Oyaizu H."/>
        </authorList>
    </citation>
    <scope>NUCLEOTIDE SEQUENCE [LARGE SCALE GENOMIC DNA]</scope>
    <source>
        <strain evidence="14">ATCC 43989 / DSM 5975 / JCM 20966 / LMG 6465 / NBRC 14845 / NCIMB 13405 / ORS 571</strain>
    </source>
</reference>
<dbReference type="FunFam" id="3.60.20.10:FF:000006">
    <property type="entry name" value="Glutamine--fructose-6-phosphate aminotransferase [isomerizing]"/>
    <property type="match status" value="1"/>
</dbReference>
<feature type="active site" description="Nucleophile; for GATase activity" evidence="10">
    <location>
        <position position="2"/>
    </location>
</feature>
<evidence type="ECO:0000313" key="14">
    <source>
        <dbReference type="Proteomes" id="UP000000270"/>
    </source>
</evidence>
<sequence>MCGIVGILGQGPVAEDVIDALKRLEYRGYDSAGIATLEHGHLAICRAEGKLRNLDQKLARHPLAGHSAIGHTRWATHGKPSERNAHPHSGKKVAVVHNGIIENFRELKDELIAGGAHFLSETDTEVVALLVDRELRAGRSPVEAVGKVLPRLRGAFALAFLFDGEDDLLIAARKGSPLAIGYGKGTMYLGSDAIALGSFTDEIVYLEEGDWAVITRAGAEIRDLTGAVVKRPMVKVPAGAMLVDKGNHRHFMAKEIYEQPEVIPHTFGHYIDPTKETVVLPELPLDLGSVTHISITACGTALYAGAVAEYWFERFARVPVSIDIASEFRYRETPLQPGGITIVISQSGETADTLASLRYAKELGQKVVAVVNVPTSTIAREADVVLPTLAGVEIGVASTKAFTCQLATLACLAVATGRAKGVLTSDDEHRLVRAMMEVPRLMTEALKLSPEIELLSRTLAKAQDVLYLGRGTNYPLALEGALKLKEISYIHAEGYAAGELKHGPIALIDEKMPVVVIAPYDRVFEKTVSNMEEVAARGGRIILVTDQKGADLANVTAMQKLILPEMPATIAPLIYSIPVQLIAYHTAVLMGTDVDQPRNLAKSVTVE</sequence>
<feature type="domain" description="SIS" evidence="12">
    <location>
        <begin position="455"/>
        <end position="597"/>
    </location>
</feature>
<dbReference type="NCBIfam" id="TIGR01135">
    <property type="entry name" value="glmS"/>
    <property type="match status" value="1"/>
</dbReference>
<dbReference type="InterPro" id="IPR047084">
    <property type="entry name" value="GFAT_N"/>
</dbReference>
<reference evidence="14" key="2">
    <citation type="submission" date="2007-04" db="EMBL/GenBank/DDBJ databases">
        <title>Complete genome sequence of the nitrogen-fixing bacterium Azorhizobium caulinodans ORS571.</title>
        <authorList>
            <person name="Lee K.B."/>
            <person name="Backer P.D."/>
            <person name="Aono T."/>
            <person name="Liu C.T."/>
            <person name="Suzuki S."/>
            <person name="Suzuki T."/>
            <person name="Kaneko T."/>
            <person name="Yamada M."/>
            <person name="Tabata S."/>
            <person name="Kupfer D.M."/>
            <person name="Najar F.Z."/>
            <person name="Wiley G.B."/>
            <person name="Roe B."/>
            <person name="Binnewies T."/>
            <person name="Ussery D."/>
            <person name="Vereecke D."/>
            <person name="Gevers D."/>
            <person name="Holsters M."/>
            <person name="Oyaizu H."/>
        </authorList>
    </citation>
    <scope>NUCLEOTIDE SEQUENCE [LARGE SCALE GENOMIC DNA]</scope>
    <source>
        <strain evidence="14">ATCC 43989 / DSM 5975 / JCM 20966 / LMG 6465 / NBRC 14845 / NCIMB 13405 / ORS 571</strain>
    </source>
</reference>
<evidence type="ECO:0000259" key="12">
    <source>
        <dbReference type="PROSITE" id="PS51464"/>
    </source>
</evidence>
<keyword evidence="9" id="KW-0315">Glutamine amidotransferase</keyword>
<dbReference type="GO" id="GO:0004360">
    <property type="term" value="F:glutamine-fructose-6-phosphate transaminase (isomerizing) activity"/>
    <property type="evidence" value="ECO:0007669"/>
    <property type="project" value="UniProtKB-UniRule"/>
</dbReference>
<dbReference type="PANTHER" id="PTHR10937">
    <property type="entry name" value="GLUCOSAMINE--FRUCTOSE-6-PHOSPHATE AMINOTRANSFERASE, ISOMERIZING"/>
    <property type="match status" value="1"/>
</dbReference>
<dbReference type="InterPro" id="IPR005855">
    <property type="entry name" value="GFAT"/>
</dbReference>
<feature type="domain" description="Glutamine amidotransferase type-2" evidence="11">
    <location>
        <begin position="2"/>
        <end position="217"/>
    </location>
</feature>
<dbReference type="FunFam" id="3.40.50.10490:FF:000001">
    <property type="entry name" value="Glutamine--fructose-6-phosphate aminotransferase [isomerizing]"/>
    <property type="match status" value="1"/>
</dbReference>
<dbReference type="STRING" id="438753.AZC_1719"/>
<dbReference type="InterPro" id="IPR017932">
    <property type="entry name" value="GATase_2_dom"/>
</dbReference>
<accession>A8I4D7</accession>
<dbReference type="EMBL" id="AP009384">
    <property type="protein sequence ID" value="BAF87717.1"/>
    <property type="molecule type" value="Genomic_DNA"/>
</dbReference>
<evidence type="ECO:0000313" key="13">
    <source>
        <dbReference type="EMBL" id="BAF87717.1"/>
    </source>
</evidence>
<keyword evidence="6 10" id="KW-0032">Aminotransferase</keyword>
<dbReference type="CDD" id="cd00714">
    <property type="entry name" value="GFAT"/>
    <property type="match status" value="1"/>
</dbReference>
<dbReference type="GO" id="GO:0006002">
    <property type="term" value="P:fructose 6-phosphate metabolic process"/>
    <property type="evidence" value="ECO:0007669"/>
    <property type="project" value="TreeGrafter"/>
</dbReference>
<dbReference type="InterPro" id="IPR035466">
    <property type="entry name" value="GlmS/AgaS_SIS"/>
</dbReference>
<dbReference type="PROSITE" id="PS51278">
    <property type="entry name" value="GATASE_TYPE_2"/>
    <property type="match status" value="1"/>
</dbReference>
<evidence type="ECO:0000256" key="9">
    <source>
        <dbReference type="ARBA" id="ARBA00022962"/>
    </source>
</evidence>
<feature type="active site" description="For Fru-6P isomerization activity" evidence="10">
    <location>
        <position position="602"/>
    </location>
</feature>
<dbReference type="GO" id="GO:0005975">
    <property type="term" value="P:carbohydrate metabolic process"/>
    <property type="evidence" value="ECO:0007669"/>
    <property type="project" value="UniProtKB-UniRule"/>
</dbReference>
<dbReference type="CDD" id="cd05008">
    <property type="entry name" value="SIS_GlmS_GlmD_1"/>
    <property type="match status" value="1"/>
</dbReference>
<dbReference type="Proteomes" id="UP000000270">
    <property type="component" value="Chromosome"/>
</dbReference>
<dbReference type="SUPFAM" id="SSF56235">
    <property type="entry name" value="N-terminal nucleophile aminohydrolases (Ntn hydrolases)"/>
    <property type="match status" value="1"/>
</dbReference>
<reference evidence="13 14" key="3">
    <citation type="journal article" date="2008" name="BMC Genomics">
        <title>The genome of the versatile nitrogen fixer Azorhizobium caulinodans ORS571.</title>
        <authorList>
            <person name="Lee KB."/>
            <person name="Backer P.D."/>
            <person name="Aono T."/>
            <person name="Liu CT."/>
            <person name="Suzuki S."/>
            <person name="Suzuki T."/>
            <person name="Kaneko T."/>
            <person name="Yamada M."/>
            <person name="Tabata S."/>
            <person name="Kupfer D.M."/>
            <person name="Najar F.Z."/>
            <person name="Wiley G.B."/>
            <person name="Roe B."/>
            <person name="Binnewies T.T."/>
            <person name="Ussery D.W."/>
            <person name="D'Haeze W."/>
            <person name="Herder J.D."/>
            <person name="Gevers D."/>
            <person name="Vereecke D."/>
            <person name="Holsters M."/>
            <person name="Oyaizu H."/>
        </authorList>
    </citation>
    <scope>NUCLEOTIDE SEQUENCE [LARGE SCALE GENOMIC DNA]</scope>
    <source>
        <strain evidence="14">ATCC 43989 / DSM 5975 / JCM 20966 / LMG 6465 / NBRC 14845 / NCIMB 13405 / ORS 571</strain>
    </source>
</reference>
<dbReference type="AlphaFoldDB" id="A8I4D7"/>
<evidence type="ECO:0000256" key="1">
    <source>
        <dbReference type="ARBA" id="ARBA00001031"/>
    </source>
</evidence>
<dbReference type="CDD" id="cd05009">
    <property type="entry name" value="SIS_GlmS_GlmD_2"/>
    <property type="match status" value="1"/>
</dbReference>
<evidence type="ECO:0000256" key="3">
    <source>
        <dbReference type="ARBA" id="ARBA00012916"/>
    </source>
</evidence>